<dbReference type="Proteomes" id="UP000191980">
    <property type="component" value="Unassembled WGS sequence"/>
</dbReference>
<dbReference type="PANTHER" id="PTHR37477:SF1">
    <property type="entry name" value="COBALT-PRECORRIN-5A HYDROLASE"/>
    <property type="match status" value="1"/>
</dbReference>
<accession>A0A1V8M197</accession>
<evidence type="ECO:0000259" key="1">
    <source>
        <dbReference type="Pfam" id="PF01890"/>
    </source>
</evidence>
<dbReference type="PANTHER" id="PTHR37477">
    <property type="entry name" value="COBALT-PRECORRIN-5A HYDROLASE"/>
    <property type="match status" value="1"/>
</dbReference>
<dbReference type="Gene3D" id="3.30.420.180">
    <property type="entry name" value="CobE/GbiG C-terminal domain"/>
    <property type="match status" value="1"/>
</dbReference>
<keyword evidence="3" id="KW-1185">Reference proteome</keyword>
<dbReference type="GO" id="GO:0009236">
    <property type="term" value="P:cobalamin biosynthetic process"/>
    <property type="evidence" value="ECO:0007669"/>
    <property type="project" value="InterPro"/>
</dbReference>
<dbReference type="RefSeq" id="WP_080524281.1">
    <property type="nucleotide sequence ID" value="NZ_LPUF01000004.1"/>
</dbReference>
<protein>
    <submittedName>
        <fullName evidence="2">Cobalamin biosynthesis protein CbiG</fullName>
    </submittedName>
</protein>
<evidence type="ECO:0000313" key="2">
    <source>
        <dbReference type="EMBL" id="OQK15334.1"/>
    </source>
</evidence>
<reference evidence="2 3" key="1">
    <citation type="submission" date="2015-12" db="EMBL/GenBank/DDBJ databases">
        <authorList>
            <person name="Shamseldin A."/>
            <person name="Moawad H."/>
            <person name="Abd El-Rahim W.M."/>
            <person name="Sadowsky M.J."/>
        </authorList>
    </citation>
    <scope>NUCLEOTIDE SEQUENCE [LARGE SCALE GENOMIC DNA]</scope>
    <source>
        <strain evidence="2 3">WF1</strain>
    </source>
</reference>
<organism evidence="2 3">
    <name type="scientific">Methyloprofundus sedimenti</name>
    <dbReference type="NCBI Taxonomy" id="1420851"/>
    <lineage>
        <taxon>Bacteria</taxon>
        <taxon>Pseudomonadati</taxon>
        <taxon>Pseudomonadota</taxon>
        <taxon>Gammaproteobacteria</taxon>
        <taxon>Methylococcales</taxon>
        <taxon>Methylococcaceae</taxon>
        <taxon>Methyloprofundus</taxon>
    </lineage>
</organism>
<sequence>MKLVLGLGCDRGASLITLETAIDKALASAHLCLEQVAHLASIDKKQDEVALLQLAEKLALPLYFYSAEQLASVPVPSPSAVVMKYVGTPSVSEAAAILAAETDMSDLLVEKYKYRGEEGKNATVSIVRMRTKI</sequence>
<evidence type="ECO:0000313" key="3">
    <source>
        <dbReference type="Proteomes" id="UP000191980"/>
    </source>
</evidence>
<dbReference type="InterPro" id="IPR002750">
    <property type="entry name" value="CobE/GbiG_C"/>
</dbReference>
<name>A0A1V8M197_9GAMM</name>
<dbReference type="InterPro" id="IPR036518">
    <property type="entry name" value="CobE/GbiG_C_sf"/>
</dbReference>
<gene>
    <name evidence="2" type="ORF">AU255_17840</name>
</gene>
<proteinExistence type="predicted"/>
<comment type="caution">
    <text evidence="2">The sequence shown here is derived from an EMBL/GenBank/DDBJ whole genome shotgun (WGS) entry which is preliminary data.</text>
</comment>
<dbReference type="SUPFAM" id="SSF159664">
    <property type="entry name" value="CobE/GbiG C-terminal domain-like"/>
    <property type="match status" value="1"/>
</dbReference>
<dbReference type="OrthoDB" id="8527556at2"/>
<dbReference type="EMBL" id="LPUF01000004">
    <property type="protein sequence ID" value="OQK15334.1"/>
    <property type="molecule type" value="Genomic_DNA"/>
</dbReference>
<dbReference type="STRING" id="1420851.AU255_17840"/>
<dbReference type="Pfam" id="PF01890">
    <property type="entry name" value="CbiG_C"/>
    <property type="match status" value="1"/>
</dbReference>
<dbReference type="AlphaFoldDB" id="A0A1V8M197"/>
<feature type="domain" description="CobE/GbiG C-terminal" evidence="1">
    <location>
        <begin position="3"/>
        <end position="126"/>
    </location>
</feature>
<dbReference type="InterPro" id="IPR052553">
    <property type="entry name" value="CbiG_hydrolase"/>
</dbReference>